<accession>A0A0V0R705</accession>
<evidence type="ECO:0000256" key="10">
    <source>
        <dbReference type="ARBA" id="ARBA00023306"/>
    </source>
</evidence>
<dbReference type="EMBL" id="LDAU01000032">
    <property type="protein sequence ID" value="KRX10294.1"/>
    <property type="molecule type" value="Genomic_DNA"/>
</dbReference>
<keyword evidence="5" id="KW-0158">Chromosome</keyword>
<proteinExistence type="inferred from homology"/>
<keyword evidence="8" id="KW-0498">Mitosis</keyword>
<keyword evidence="9" id="KW-0226">DNA condensation</keyword>
<keyword evidence="10" id="KW-0131">Cell cycle</keyword>
<dbReference type="InParanoid" id="A0A0V0R705"/>
<evidence type="ECO:0000256" key="1">
    <source>
        <dbReference type="ARBA" id="ARBA00004286"/>
    </source>
</evidence>
<comment type="subcellular location">
    <subcellularLocation>
        <location evidence="1">Chromosome</location>
    </subcellularLocation>
    <subcellularLocation>
        <location evidence="2">Cytoplasm</location>
    </subcellularLocation>
</comment>
<dbReference type="PANTHER" id="PTHR13108:SF9">
    <property type="entry name" value="CONDENSIN COMPLEX SUBUNIT 2"/>
    <property type="match status" value="1"/>
</dbReference>
<keyword evidence="6" id="KW-0963">Cytoplasm</keyword>
<reference evidence="12 13" key="1">
    <citation type="journal article" date="2015" name="Sci. Rep.">
        <title>Genome of the facultative scuticociliatosis pathogen Pseudocohnilembus persalinus provides insight into its virulence through horizontal gene transfer.</title>
        <authorList>
            <person name="Xiong J."/>
            <person name="Wang G."/>
            <person name="Cheng J."/>
            <person name="Tian M."/>
            <person name="Pan X."/>
            <person name="Warren A."/>
            <person name="Jiang C."/>
            <person name="Yuan D."/>
            <person name="Miao W."/>
        </authorList>
    </citation>
    <scope>NUCLEOTIDE SEQUENCE [LARGE SCALE GENOMIC DNA]</scope>
    <source>
        <strain evidence="12">36N120E</strain>
    </source>
</reference>
<evidence type="ECO:0000313" key="12">
    <source>
        <dbReference type="EMBL" id="KRX10294.1"/>
    </source>
</evidence>
<dbReference type="Proteomes" id="UP000054937">
    <property type="component" value="Unassembled WGS sequence"/>
</dbReference>
<feature type="region of interest" description="Disordered" evidence="11">
    <location>
        <begin position="1"/>
        <end position="74"/>
    </location>
</feature>
<dbReference type="GO" id="GO:0005737">
    <property type="term" value="C:cytoplasm"/>
    <property type="evidence" value="ECO:0007669"/>
    <property type="project" value="UniProtKB-SubCell"/>
</dbReference>
<gene>
    <name evidence="12" type="ORF">PPERSA_09678</name>
</gene>
<dbReference type="GO" id="GO:0000796">
    <property type="term" value="C:condensin complex"/>
    <property type="evidence" value="ECO:0007669"/>
    <property type="project" value="InterPro"/>
</dbReference>
<evidence type="ECO:0000256" key="5">
    <source>
        <dbReference type="ARBA" id="ARBA00022454"/>
    </source>
</evidence>
<dbReference type="GO" id="GO:0003682">
    <property type="term" value="F:chromatin binding"/>
    <property type="evidence" value="ECO:0007669"/>
    <property type="project" value="TreeGrafter"/>
</dbReference>
<comment type="caution">
    <text evidence="12">The sequence shown here is derived from an EMBL/GenBank/DDBJ whole genome shotgun (WGS) entry which is preliminary data.</text>
</comment>
<evidence type="ECO:0000256" key="7">
    <source>
        <dbReference type="ARBA" id="ARBA00022618"/>
    </source>
</evidence>
<evidence type="ECO:0000256" key="2">
    <source>
        <dbReference type="ARBA" id="ARBA00004496"/>
    </source>
</evidence>
<feature type="compositionally biased region" description="Basic and acidic residues" evidence="11">
    <location>
        <begin position="19"/>
        <end position="39"/>
    </location>
</feature>
<evidence type="ECO:0000256" key="3">
    <source>
        <dbReference type="ARBA" id="ARBA00009471"/>
    </source>
</evidence>
<protein>
    <recommendedName>
        <fullName evidence="4">Condensin complex subunit 2</fullName>
    </recommendedName>
</protein>
<name>A0A0V0R705_PSEPJ</name>
<organism evidence="12 13">
    <name type="scientific">Pseudocohnilembus persalinus</name>
    <name type="common">Ciliate</name>
    <dbReference type="NCBI Taxonomy" id="266149"/>
    <lineage>
        <taxon>Eukaryota</taxon>
        <taxon>Sar</taxon>
        <taxon>Alveolata</taxon>
        <taxon>Ciliophora</taxon>
        <taxon>Intramacronucleata</taxon>
        <taxon>Oligohymenophorea</taxon>
        <taxon>Scuticociliatia</taxon>
        <taxon>Philasterida</taxon>
        <taxon>Pseudocohnilembidae</taxon>
        <taxon>Pseudocohnilembus</taxon>
    </lineage>
</organism>
<dbReference type="GO" id="GO:0007076">
    <property type="term" value="P:mitotic chromosome condensation"/>
    <property type="evidence" value="ECO:0007669"/>
    <property type="project" value="InterPro"/>
</dbReference>
<keyword evidence="13" id="KW-1185">Reference proteome</keyword>
<evidence type="ECO:0000256" key="6">
    <source>
        <dbReference type="ARBA" id="ARBA00022490"/>
    </source>
</evidence>
<comment type="similarity">
    <text evidence="3">Belongs to the CND2 (condensin subunit 2) family.</text>
</comment>
<dbReference type="InterPro" id="IPR022816">
    <property type="entry name" value="Condensin_barren_su2"/>
</dbReference>
<dbReference type="PANTHER" id="PTHR13108">
    <property type="entry name" value="CONDENSIN COMPLEX SUBUNIT 2"/>
    <property type="match status" value="1"/>
</dbReference>
<dbReference type="GO" id="GO:0051301">
    <property type="term" value="P:cell division"/>
    <property type="evidence" value="ECO:0007669"/>
    <property type="project" value="UniProtKB-KW"/>
</dbReference>
<evidence type="ECO:0000313" key="13">
    <source>
        <dbReference type="Proteomes" id="UP000054937"/>
    </source>
</evidence>
<evidence type="ECO:0000256" key="8">
    <source>
        <dbReference type="ARBA" id="ARBA00022776"/>
    </source>
</evidence>
<dbReference type="AlphaFoldDB" id="A0A0V0R705"/>
<sequence>MILNKKNSVKHQHQSAADLETREEQDIEEEKNIEIEQNQRKNLRQKRGSAGNGNLQKFGENEENSDEDNHDYNVDDVQKNQASNHDKLSQIVHGLLLKNKINAKNAFEIPVPNVQNLTDFTNEGDFTWKVLSTTLESGAKIYGYRVEWLHSETLKILGGINRIKTDQQEEDEEEQKDPENQNKKLDLINHSQKDFQEEILNNLNNKKFRGDVTIEKRVDNLNIQKYDLEFQIDPLFQKTSAKFDGGNMSLLLNNQNISKEINIILESQNVYPIDEPKKTETIQVQPQYTQEDLSELMNWEQMFSSSLVPEVIAFQKKVESTAFTSQIRDTKKIQDQRQDYEQEMQLLADLDQIFGQFQQEQTHNQIAHDLNENYNDEDNFEIQALDPQEQQDNNIMQQQEQFQMENLDITAQKQDMLDSNNIEEENTTQFQTNTIFSENTNQFQKETTIHNNGASENGFTLSTLANKLMHISSPAKQKNNNVYLLGTEDKSLSKRQKISKIPMFFDSKNKTENMDQNKQGSIFNPRRLNYNNNSLNFQIDFTDQIKESKYDIFEKGNKQQEVDPSKSDDQNLIHLRLLPLDVHFDTVKSFGGCSLLDYKNIVQSNNSQQDQDGNYMEYEFECGGQMDNNDNNQIIDNLIQSIIVQKQDQEKQKALVPIRDIKQKIWTKISHKVPKFNESKLEEIEENKNIQKSRKQKNITFNTVLDDVGLMEDRKTQNVSIQTCFLTMLHLANEEMLQFQVHEEEDDFSIYKQSQDKINSYKNDHNEIEVE</sequence>
<dbReference type="Pfam" id="PF05786">
    <property type="entry name" value="Cnd2"/>
    <property type="match status" value="2"/>
</dbReference>
<dbReference type="OMA" id="DAWKHIS"/>
<dbReference type="OrthoDB" id="362021at2759"/>
<evidence type="ECO:0000256" key="4">
    <source>
        <dbReference type="ARBA" id="ARBA00016065"/>
    </source>
</evidence>
<keyword evidence="7" id="KW-0132">Cell division</keyword>
<evidence type="ECO:0000256" key="9">
    <source>
        <dbReference type="ARBA" id="ARBA00023067"/>
    </source>
</evidence>
<evidence type="ECO:0000256" key="11">
    <source>
        <dbReference type="SAM" id="MobiDB-lite"/>
    </source>
</evidence>